<dbReference type="EMBL" id="CP054142">
    <property type="protein sequence ID" value="QTQ14500.1"/>
    <property type="molecule type" value="Genomic_DNA"/>
</dbReference>
<feature type="chain" id="PRO_5037378462" evidence="2">
    <location>
        <begin position="21"/>
        <end position="448"/>
    </location>
</feature>
<evidence type="ECO:0000313" key="4">
    <source>
        <dbReference type="Proteomes" id="UP000671908"/>
    </source>
</evidence>
<dbReference type="KEGG" id="tpav:HRQ91_08550"/>
<keyword evidence="4" id="KW-1185">Reference proteome</keyword>
<accession>A0A975F501</accession>
<evidence type="ECO:0000256" key="2">
    <source>
        <dbReference type="SAM" id="SignalP"/>
    </source>
</evidence>
<dbReference type="AlphaFoldDB" id="A0A975F501"/>
<dbReference type="Proteomes" id="UP000671908">
    <property type="component" value="Chromosome"/>
</dbReference>
<feature type="signal peptide" evidence="2">
    <location>
        <begin position="1"/>
        <end position="20"/>
    </location>
</feature>
<protein>
    <submittedName>
        <fullName evidence="3">Uncharacterized protein</fullName>
    </submittedName>
</protein>
<sequence>MRIKKTFLFLSFFVFLSSFALVKSVSEDQASSTFDEDAVSPESSVKLEKKSKFVRKRFAAAKGSAGVALQKNLGTFGLYAVFPEGFVKPVIASRPDFSSSGFYLKSGNSVYQLNRLGGIPYRLAVSGGRAEIVYTIRKDRVQAEVSLSMEIGASSKDAEADVIKFTVETTNTGSDKRNFAVRGVFDTVLGEMAYTNFSTAKIPRIDAERQFTTMLTEKWIVSKNESTAMQIVLSGTGITPPKTVTLANRDIVSSGAWDGSYYRENRIFNSIMSYNNSAVDIVWNDFSLSPGQKSAVTFYVVIGVEGREPAGAKLLNSLAAGETVFFAAPAISSATAAISAAHSAPESPAASAPAETLEAEGLDPGTGGKISDSDEPQKLNTEAVDSSPIESAEFNALSDKYPNLDLDYVQSLIDRINGLETSGNIIDPDEIVRLNDELDAILSVLRNK</sequence>
<keyword evidence="2" id="KW-0732">Signal</keyword>
<name>A0A975F501_9SPIR</name>
<organism evidence="3 4">
    <name type="scientific">Treponema parvum</name>
    <dbReference type="NCBI Taxonomy" id="138851"/>
    <lineage>
        <taxon>Bacteria</taxon>
        <taxon>Pseudomonadati</taxon>
        <taxon>Spirochaetota</taxon>
        <taxon>Spirochaetia</taxon>
        <taxon>Spirochaetales</taxon>
        <taxon>Treponemataceae</taxon>
        <taxon>Treponema</taxon>
    </lineage>
</organism>
<feature type="compositionally biased region" description="Low complexity" evidence="1">
    <location>
        <begin position="346"/>
        <end position="356"/>
    </location>
</feature>
<dbReference type="RefSeq" id="WP_210119152.1">
    <property type="nucleotide sequence ID" value="NZ_CP054142.1"/>
</dbReference>
<evidence type="ECO:0000256" key="1">
    <source>
        <dbReference type="SAM" id="MobiDB-lite"/>
    </source>
</evidence>
<gene>
    <name evidence="3" type="ORF">HRQ91_08550</name>
</gene>
<proteinExistence type="predicted"/>
<evidence type="ECO:0000313" key="3">
    <source>
        <dbReference type="EMBL" id="QTQ14500.1"/>
    </source>
</evidence>
<feature type="region of interest" description="Disordered" evidence="1">
    <location>
        <begin position="346"/>
        <end position="378"/>
    </location>
</feature>
<reference evidence="3 4" key="1">
    <citation type="journal article" date="2021" name="Microbiol. Resour. Announc.">
        <title>Complete Genome Sequences of Three Human Oral Treponema parvum Isolates.</title>
        <authorList>
            <person name="Zeng H."/>
            <person name="Watt R.M."/>
        </authorList>
    </citation>
    <scope>NUCLEOTIDE SEQUENCE [LARGE SCALE GENOMIC DNA]</scope>
    <source>
        <strain evidence="3 4">ATCC 700770</strain>
    </source>
</reference>